<keyword evidence="3" id="KW-1185">Reference proteome</keyword>
<accession>A0A564Z1E4</accession>
<evidence type="ECO:0000313" key="2">
    <source>
        <dbReference type="EMBL" id="VUZ53282.1"/>
    </source>
</evidence>
<dbReference type="Proteomes" id="UP000321570">
    <property type="component" value="Unassembled WGS sequence"/>
</dbReference>
<evidence type="ECO:0000313" key="3">
    <source>
        <dbReference type="Proteomes" id="UP000321570"/>
    </source>
</evidence>
<dbReference type="AlphaFoldDB" id="A0A564Z1E4"/>
<name>A0A564Z1E4_HYMDI</name>
<evidence type="ECO:0000256" key="1">
    <source>
        <dbReference type="SAM" id="SignalP"/>
    </source>
</evidence>
<feature type="chain" id="PRO_5021932642" evidence="1">
    <location>
        <begin position="20"/>
        <end position="107"/>
    </location>
</feature>
<organism evidence="2 3">
    <name type="scientific">Hymenolepis diminuta</name>
    <name type="common">Rat tapeworm</name>
    <dbReference type="NCBI Taxonomy" id="6216"/>
    <lineage>
        <taxon>Eukaryota</taxon>
        <taxon>Metazoa</taxon>
        <taxon>Spiralia</taxon>
        <taxon>Lophotrochozoa</taxon>
        <taxon>Platyhelminthes</taxon>
        <taxon>Cestoda</taxon>
        <taxon>Eucestoda</taxon>
        <taxon>Cyclophyllidea</taxon>
        <taxon>Hymenolepididae</taxon>
        <taxon>Hymenolepis</taxon>
    </lineage>
</organism>
<protein>
    <submittedName>
        <fullName evidence="2">Uncharacterized protein</fullName>
    </submittedName>
</protein>
<dbReference type="EMBL" id="CABIJS010000555">
    <property type="protein sequence ID" value="VUZ53282.1"/>
    <property type="molecule type" value="Genomic_DNA"/>
</dbReference>
<feature type="signal peptide" evidence="1">
    <location>
        <begin position="1"/>
        <end position="19"/>
    </location>
</feature>
<proteinExistence type="predicted"/>
<reference evidence="2 3" key="1">
    <citation type="submission" date="2019-07" db="EMBL/GenBank/DDBJ databases">
        <authorList>
            <person name="Jastrzebski P J."/>
            <person name="Paukszto L."/>
            <person name="Jastrzebski P J."/>
        </authorList>
    </citation>
    <scope>NUCLEOTIDE SEQUENCE [LARGE SCALE GENOMIC DNA]</scope>
    <source>
        <strain evidence="2 3">WMS-il1</strain>
    </source>
</reference>
<gene>
    <name evidence="2" type="ORF">WMSIL1_LOCUS11682</name>
</gene>
<keyword evidence="1" id="KW-0732">Signal</keyword>
<sequence>MKALYNLFLILALATLSSAYTFLMMVEYDANGEEPYVNYKGRKYYLSDEPGQDSSTFLERNCVIYLDLSKTDDSSFRSGNAICKSMIPESYPQYWDDYVAGRLSKAN</sequence>